<dbReference type="Pfam" id="PF01593">
    <property type="entry name" value="Amino_oxidase"/>
    <property type="match status" value="1"/>
</dbReference>
<comment type="caution">
    <text evidence="6">The sequence shown here is derived from an EMBL/GenBank/DDBJ whole genome shotgun (WGS) entry which is preliminary data.</text>
</comment>
<name>A0A0F9TEX5_9ZZZZ</name>
<dbReference type="SUPFAM" id="SSF51905">
    <property type="entry name" value="FAD/NAD(P)-binding domain"/>
    <property type="match status" value="1"/>
</dbReference>
<evidence type="ECO:0000313" key="6">
    <source>
        <dbReference type="EMBL" id="KKN77794.1"/>
    </source>
</evidence>
<reference evidence="6" key="1">
    <citation type="journal article" date="2015" name="Nature">
        <title>Complex archaea that bridge the gap between prokaryotes and eukaryotes.</title>
        <authorList>
            <person name="Spang A."/>
            <person name="Saw J.H."/>
            <person name="Jorgensen S.L."/>
            <person name="Zaremba-Niedzwiedzka K."/>
            <person name="Martijn J."/>
            <person name="Lind A.E."/>
            <person name="van Eijk R."/>
            <person name="Schleper C."/>
            <person name="Guy L."/>
            <person name="Ettema T.J."/>
        </authorList>
    </citation>
    <scope>NUCLEOTIDE SEQUENCE</scope>
</reference>
<dbReference type="EMBL" id="LAZR01000273">
    <property type="protein sequence ID" value="KKN77794.1"/>
    <property type="molecule type" value="Genomic_DNA"/>
</dbReference>
<feature type="domain" description="Amine oxidase" evidence="5">
    <location>
        <begin position="19"/>
        <end position="309"/>
    </location>
</feature>
<comment type="subunit">
    <text evidence="3">Interacts with COX5B; this interaction may contribute to localize PYROXD2 to the inner face of the inner mitochondrial membrane.</text>
</comment>
<dbReference type="AlphaFoldDB" id="A0A0F9TEX5"/>
<dbReference type="InterPro" id="IPR036188">
    <property type="entry name" value="FAD/NAD-bd_sf"/>
</dbReference>
<dbReference type="GO" id="GO:0005759">
    <property type="term" value="C:mitochondrial matrix"/>
    <property type="evidence" value="ECO:0007669"/>
    <property type="project" value="UniProtKB-SubCell"/>
</dbReference>
<organism evidence="6">
    <name type="scientific">marine sediment metagenome</name>
    <dbReference type="NCBI Taxonomy" id="412755"/>
    <lineage>
        <taxon>unclassified sequences</taxon>
        <taxon>metagenomes</taxon>
        <taxon>ecological metagenomes</taxon>
    </lineage>
</organism>
<protein>
    <recommendedName>
        <fullName evidence="4">Pyridine nucleotide-disulfide oxidoreductase domain-containing protein 2</fullName>
    </recommendedName>
</protein>
<comment type="function">
    <text evidence="2">Probable oxidoreductase that may play a role as regulator of mitochondrial function.</text>
</comment>
<evidence type="ECO:0000256" key="4">
    <source>
        <dbReference type="ARBA" id="ARBA00040298"/>
    </source>
</evidence>
<sequence length="529" mass="56480">MNNKNTDFDVIVVGGGSNGLSAGCYLGLEGKRVLVLEALDKVGGMASSGYLIPEAPEHLVHPCALDMMSMRVHSHVPEELGLADHGFDSIELSPGYVYLHPDGSSLIFWRDRQKTADEIRRFSHKDAAAFLEFMDVIDMFMDIALPMMRVDPARFNLTSKLKVLGVALKNRRLKPELMALMTGSAHQAAKERFEHPVTISAMCALTGLAGDIRADGGGIYYALLGFLHRFGVGRVRGGMQQLSNAMCSRLEELGGKVITSATVTEIISSQGKIEGVRLADGRTFTAPAVIAGCHPKVALEMVTPGEMPAHLLTRVAMAPANAKGSGPLKVDVALDGLLSVPRYEAIRGDGIDLRKTVLLIGTEDAVLESFAACERREVPRHPYITLAVPSAADPTQAPAGQDIVYVYPPVMPVNPSAGWDALRETVADQVLRQLADYVDGIDGHVIGRRIEAAPDFTERLNTVNGCVVHIDTTTMRSSTMRPAYGLGGDTLPVSGLYLGSAGSHPGGGVNGMAGKLAAKRASTFLSKNS</sequence>
<dbReference type="PROSITE" id="PS51257">
    <property type="entry name" value="PROKAR_LIPOPROTEIN"/>
    <property type="match status" value="1"/>
</dbReference>
<dbReference type="GO" id="GO:0016491">
    <property type="term" value="F:oxidoreductase activity"/>
    <property type="evidence" value="ECO:0007669"/>
    <property type="project" value="InterPro"/>
</dbReference>
<evidence type="ECO:0000256" key="1">
    <source>
        <dbReference type="ARBA" id="ARBA00004305"/>
    </source>
</evidence>
<dbReference type="Gene3D" id="3.50.50.60">
    <property type="entry name" value="FAD/NAD(P)-binding domain"/>
    <property type="match status" value="2"/>
</dbReference>
<evidence type="ECO:0000256" key="2">
    <source>
        <dbReference type="ARBA" id="ARBA00037217"/>
    </source>
</evidence>
<proteinExistence type="predicted"/>
<accession>A0A0F9TEX5</accession>
<evidence type="ECO:0000256" key="3">
    <source>
        <dbReference type="ARBA" id="ARBA00038825"/>
    </source>
</evidence>
<gene>
    <name evidence="6" type="ORF">LCGC14_0356540</name>
</gene>
<comment type="subcellular location">
    <subcellularLocation>
        <location evidence="1">Mitochondrion matrix</location>
    </subcellularLocation>
</comment>
<dbReference type="InterPro" id="IPR002937">
    <property type="entry name" value="Amino_oxidase"/>
</dbReference>
<dbReference type="PANTHER" id="PTHR10668">
    <property type="entry name" value="PHYTOENE DEHYDROGENASE"/>
    <property type="match status" value="1"/>
</dbReference>
<evidence type="ECO:0000259" key="5">
    <source>
        <dbReference type="Pfam" id="PF01593"/>
    </source>
</evidence>
<dbReference type="PANTHER" id="PTHR10668:SF103">
    <property type="entry name" value="PYRIDINE NUCLEOTIDE-DISULFIDE OXIDOREDUCTASE DOMAIN-CONTAINING PROTEIN 2"/>
    <property type="match status" value="1"/>
</dbReference>